<dbReference type="EMBL" id="SMOL01000469">
    <property type="protein sequence ID" value="KAB2612124.1"/>
    <property type="molecule type" value="Genomic_DNA"/>
</dbReference>
<keyword evidence="3" id="KW-1185">Reference proteome</keyword>
<reference evidence="2 3" key="2">
    <citation type="submission" date="2019-11" db="EMBL/GenBank/DDBJ databases">
        <title>A de novo genome assembly of a pear dwarfing rootstock.</title>
        <authorList>
            <person name="Wang F."/>
            <person name="Wang J."/>
            <person name="Li S."/>
            <person name="Zhang Y."/>
            <person name="Fang M."/>
            <person name="Ma L."/>
            <person name="Zhao Y."/>
            <person name="Jiang S."/>
        </authorList>
    </citation>
    <scope>NUCLEOTIDE SEQUENCE [LARGE SCALE GENOMIC DNA]</scope>
    <source>
        <strain evidence="2">S2</strain>
        <tissue evidence="2">Leaf</tissue>
    </source>
</reference>
<evidence type="ECO:0000256" key="1">
    <source>
        <dbReference type="SAM" id="SignalP"/>
    </source>
</evidence>
<feature type="signal peptide" evidence="1">
    <location>
        <begin position="1"/>
        <end position="25"/>
    </location>
</feature>
<sequence length="116" mass="12697">MEGKRVRSAVVFLFMLGFFIGQSQANFKDCYKSCFIVCVARPPHNPFKCATRCLKSCFLTTLDAQSNPQHYFCNLGCATSLCSNISTIENPNGEKVDACVNSCDGACLSSYAPTKN</sequence>
<dbReference type="OrthoDB" id="653285at2759"/>
<accession>A0A5N5GMZ6</accession>
<organism evidence="2 3">
    <name type="scientific">Pyrus ussuriensis x Pyrus communis</name>
    <dbReference type="NCBI Taxonomy" id="2448454"/>
    <lineage>
        <taxon>Eukaryota</taxon>
        <taxon>Viridiplantae</taxon>
        <taxon>Streptophyta</taxon>
        <taxon>Embryophyta</taxon>
        <taxon>Tracheophyta</taxon>
        <taxon>Spermatophyta</taxon>
        <taxon>Magnoliopsida</taxon>
        <taxon>eudicotyledons</taxon>
        <taxon>Gunneridae</taxon>
        <taxon>Pentapetalae</taxon>
        <taxon>rosids</taxon>
        <taxon>fabids</taxon>
        <taxon>Rosales</taxon>
        <taxon>Rosaceae</taxon>
        <taxon>Amygdaloideae</taxon>
        <taxon>Maleae</taxon>
        <taxon>Pyrus</taxon>
    </lineage>
</organism>
<comment type="caution">
    <text evidence="2">The sequence shown here is derived from an EMBL/GenBank/DDBJ whole genome shotgun (WGS) entry which is preliminary data.</text>
</comment>
<dbReference type="Proteomes" id="UP000327157">
    <property type="component" value="Unassembled WGS sequence"/>
</dbReference>
<name>A0A5N5GMZ6_9ROSA</name>
<proteinExistence type="predicted"/>
<dbReference type="PANTHER" id="PTHR36312">
    <property type="entry name" value="THIONIN-LIKE PROTEIN 1"/>
    <property type="match status" value="1"/>
</dbReference>
<dbReference type="AlphaFoldDB" id="A0A5N5GMZ6"/>
<evidence type="ECO:0000313" key="2">
    <source>
        <dbReference type="EMBL" id="KAB2612124.1"/>
    </source>
</evidence>
<reference evidence="2 3" key="1">
    <citation type="submission" date="2019-09" db="EMBL/GenBank/DDBJ databases">
        <authorList>
            <person name="Ou C."/>
        </authorList>
    </citation>
    <scope>NUCLEOTIDE SEQUENCE [LARGE SCALE GENOMIC DNA]</scope>
    <source>
        <strain evidence="2">S2</strain>
        <tissue evidence="2">Leaf</tissue>
    </source>
</reference>
<feature type="chain" id="PRO_5024309696" evidence="1">
    <location>
        <begin position="26"/>
        <end position="116"/>
    </location>
</feature>
<evidence type="ECO:0000313" key="3">
    <source>
        <dbReference type="Proteomes" id="UP000327157"/>
    </source>
</evidence>
<dbReference type="InterPro" id="IPR038975">
    <property type="entry name" value="THNL"/>
</dbReference>
<protein>
    <submittedName>
        <fullName evidence="2">Thionin-like protein 2</fullName>
    </submittedName>
</protein>
<gene>
    <name evidence="2" type="ORF">D8674_039701</name>
</gene>
<dbReference type="PANTHER" id="PTHR36312:SF15">
    <property type="entry name" value="THIONIN-LIKE PROTEIN"/>
    <property type="match status" value="1"/>
</dbReference>
<keyword evidence="1" id="KW-0732">Signal</keyword>